<dbReference type="STRING" id="669874.A0A1E4TTV4"/>
<evidence type="ECO:0000259" key="3">
    <source>
        <dbReference type="PROSITE" id="PS50172"/>
    </source>
</evidence>
<dbReference type="CDD" id="cd17745">
    <property type="entry name" value="BRCT_p53bp1_rpt1"/>
    <property type="match status" value="1"/>
</dbReference>
<feature type="compositionally biased region" description="Polar residues" evidence="2">
    <location>
        <begin position="534"/>
        <end position="544"/>
    </location>
</feature>
<feature type="compositionally biased region" description="Acidic residues" evidence="2">
    <location>
        <begin position="393"/>
        <end position="404"/>
    </location>
</feature>
<feature type="region of interest" description="Disordered" evidence="2">
    <location>
        <begin position="734"/>
        <end position="753"/>
    </location>
</feature>
<feature type="compositionally biased region" description="Acidic residues" evidence="2">
    <location>
        <begin position="436"/>
        <end position="445"/>
    </location>
</feature>
<name>A0A1E4TTV4_PACTA</name>
<feature type="compositionally biased region" description="Basic and acidic residues" evidence="2">
    <location>
        <begin position="110"/>
        <end position="128"/>
    </location>
</feature>
<evidence type="ECO:0000313" key="4">
    <source>
        <dbReference type="EMBL" id="ODV95169.1"/>
    </source>
</evidence>
<dbReference type="EMBL" id="KV454014">
    <property type="protein sequence ID" value="ODV95169.1"/>
    <property type="molecule type" value="Genomic_DNA"/>
</dbReference>
<feature type="compositionally biased region" description="Basic and acidic residues" evidence="2">
    <location>
        <begin position="1"/>
        <end position="14"/>
    </location>
</feature>
<feature type="region of interest" description="Disordered" evidence="2">
    <location>
        <begin position="622"/>
        <end position="729"/>
    </location>
</feature>
<gene>
    <name evidence="4" type="ORF">PACTADRAFT_2876</name>
</gene>
<feature type="compositionally biased region" description="Polar residues" evidence="2">
    <location>
        <begin position="628"/>
        <end position="648"/>
    </location>
</feature>
<feature type="compositionally biased region" description="Polar residues" evidence="2">
    <location>
        <begin position="353"/>
        <end position="365"/>
    </location>
</feature>
<feature type="coiled-coil region" evidence="1">
    <location>
        <begin position="757"/>
        <end position="784"/>
    </location>
</feature>
<feature type="compositionally biased region" description="Low complexity" evidence="2">
    <location>
        <begin position="560"/>
        <end position="572"/>
    </location>
</feature>
<keyword evidence="1" id="KW-0175">Coiled coil</keyword>
<dbReference type="Gene3D" id="3.40.50.10190">
    <property type="entry name" value="BRCT domain"/>
    <property type="match status" value="1"/>
</dbReference>
<feature type="region of interest" description="Disordered" evidence="2">
    <location>
        <begin position="334"/>
        <end position="373"/>
    </location>
</feature>
<evidence type="ECO:0000313" key="5">
    <source>
        <dbReference type="Proteomes" id="UP000094236"/>
    </source>
</evidence>
<feature type="region of interest" description="Disordered" evidence="2">
    <location>
        <begin position="393"/>
        <end position="449"/>
    </location>
</feature>
<feature type="region of interest" description="Disordered" evidence="2">
    <location>
        <begin position="94"/>
        <end position="128"/>
    </location>
</feature>
<feature type="compositionally biased region" description="Basic and acidic residues" evidence="2">
    <location>
        <begin position="579"/>
        <end position="596"/>
    </location>
</feature>
<accession>A0A1E4TTV4</accession>
<feature type="region of interest" description="Disordered" evidence="2">
    <location>
        <begin position="466"/>
        <end position="488"/>
    </location>
</feature>
<dbReference type="Pfam" id="PF00533">
    <property type="entry name" value="BRCT"/>
    <property type="match status" value="1"/>
</dbReference>
<dbReference type="InterPro" id="IPR047249">
    <property type="entry name" value="BRCT_p53bp1-like_rpt1"/>
</dbReference>
<dbReference type="Pfam" id="PF08605">
    <property type="entry name" value="Rad9_Rad53_bind"/>
    <property type="match status" value="1"/>
</dbReference>
<feature type="compositionally biased region" description="Acidic residues" evidence="2">
    <location>
        <begin position="653"/>
        <end position="667"/>
    </location>
</feature>
<dbReference type="InterPro" id="IPR036420">
    <property type="entry name" value="BRCT_dom_sf"/>
</dbReference>
<organism evidence="4 5">
    <name type="scientific">Pachysolen tannophilus NRRL Y-2460</name>
    <dbReference type="NCBI Taxonomy" id="669874"/>
    <lineage>
        <taxon>Eukaryota</taxon>
        <taxon>Fungi</taxon>
        <taxon>Dikarya</taxon>
        <taxon>Ascomycota</taxon>
        <taxon>Saccharomycotina</taxon>
        <taxon>Pichiomycetes</taxon>
        <taxon>Pachysolenaceae</taxon>
        <taxon>Pachysolen</taxon>
    </lineage>
</organism>
<dbReference type="InterPro" id="IPR001357">
    <property type="entry name" value="BRCT_dom"/>
</dbReference>
<dbReference type="InterPro" id="IPR013914">
    <property type="entry name" value="Rad9_Rad53-bd_dom_fun"/>
</dbReference>
<evidence type="ECO:0000256" key="1">
    <source>
        <dbReference type="SAM" id="Coils"/>
    </source>
</evidence>
<feature type="region of interest" description="Disordered" evidence="2">
    <location>
        <begin position="1"/>
        <end position="23"/>
    </location>
</feature>
<dbReference type="PROSITE" id="PS50172">
    <property type="entry name" value="BRCT"/>
    <property type="match status" value="1"/>
</dbReference>
<dbReference type="SMART" id="SM00292">
    <property type="entry name" value="BRCT"/>
    <property type="match status" value="1"/>
</dbReference>
<dbReference type="Proteomes" id="UP000094236">
    <property type="component" value="Unassembled WGS sequence"/>
</dbReference>
<dbReference type="SUPFAM" id="SSF52113">
    <property type="entry name" value="BRCT domain"/>
    <property type="match status" value="1"/>
</dbReference>
<evidence type="ECO:0000256" key="2">
    <source>
        <dbReference type="SAM" id="MobiDB-lite"/>
    </source>
</evidence>
<feature type="compositionally biased region" description="Low complexity" evidence="2">
    <location>
        <begin position="684"/>
        <end position="699"/>
    </location>
</feature>
<feature type="region of interest" description="Disordered" evidence="2">
    <location>
        <begin position="534"/>
        <end position="602"/>
    </location>
</feature>
<reference evidence="5" key="1">
    <citation type="submission" date="2016-05" db="EMBL/GenBank/DDBJ databases">
        <title>Comparative genomics of biotechnologically important yeasts.</title>
        <authorList>
            <consortium name="DOE Joint Genome Institute"/>
            <person name="Riley R."/>
            <person name="Haridas S."/>
            <person name="Wolfe K.H."/>
            <person name="Lopes M.R."/>
            <person name="Hittinger C.T."/>
            <person name="Goker M."/>
            <person name="Salamov A."/>
            <person name="Wisecaver J."/>
            <person name="Long T.M."/>
            <person name="Aerts A.L."/>
            <person name="Barry K."/>
            <person name="Choi C."/>
            <person name="Clum A."/>
            <person name="Coughlan A.Y."/>
            <person name="Deshpande S."/>
            <person name="Douglass A.P."/>
            <person name="Hanson S.J."/>
            <person name="Klenk H.-P."/>
            <person name="Labutti K."/>
            <person name="Lapidus A."/>
            <person name="Lindquist E."/>
            <person name="Lipzen A."/>
            <person name="Meier-Kolthoff J.P."/>
            <person name="Ohm R.A."/>
            <person name="Otillar R.P."/>
            <person name="Pangilinan J."/>
            <person name="Peng Y."/>
            <person name="Rokas A."/>
            <person name="Rosa C.A."/>
            <person name="Scheuner C."/>
            <person name="Sibirny A.A."/>
            <person name="Slot J.C."/>
            <person name="Stielow J.B."/>
            <person name="Sun H."/>
            <person name="Kurtzman C.P."/>
            <person name="Blackwell M."/>
            <person name="Grigoriev I.V."/>
            <person name="Jeffries T.W."/>
        </authorList>
    </citation>
    <scope>NUCLEOTIDE SEQUENCE [LARGE SCALE GENOMIC DNA]</scope>
    <source>
        <strain evidence="5">NRRL Y-2460</strain>
    </source>
</reference>
<dbReference type="OrthoDB" id="129353at2759"/>
<feature type="region of interest" description="Disordered" evidence="2">
    <location>
        <begin position="986"/>
        <end position="1005"/>
    </location>
</feature>
<feature type="compositionally biased region" description="Low complexity" evidence="2">
    <location>
        <begin position="995"/>
        <end position="1005"/>
    </location>
</feature>
<sequence length="1330" mass="150904">MDNDTQRIADRQPDQPDSILTSFEKTKSISIATTAIGTDFDNLPSLQTDEEREEVSNNNFSIDINKSIIPQTNLPNMSNDGTNHESLTVQDKVESVEDVSSFDSNGISKGRNEEEEKRGKIDSKSCLNQHEDGDQEAIHLDISSNNDTTTTPWINKLKDPFDESPSVILNTPLAQLSKSSTKNILGTILRNTGNYTNNNKLTFSHNSLTTPGQISHNLFEKMRKEQLNMQPMEYESESQSNGIVLGDTQLIEDEENEENGRIEDSFKLSQNFDEKLNIRLEKFEDFKLNDTQVIDSSDRVADTQLIADTQIISSSNGHEYIKDDTADIEIPVTQAGSEPDVQVPDTSERRNSDSNGNVTETIISQQDDEDFLSTNDTDKILDFSKSQRMEIVSDYEEEEEEEETKQDHQDTESDSLMNMGRSKLISSSKDKTTITDQDEEEEEQEDKSIKMFDGIADDSLIKHQLHLKRRHAEETEKSEGSIYMEDNTSNKKFRNNVISPYLPKSLSDLNTPSKTNKKTLLQKLSHFNSPLSVLQKQQQNLHTKSLSSLSSSANCQHQGVSSSPRVVPDSSPAVTKLEYLLKEKDNKRGTSLKSREANIQPEVALGWTSSGKKIEDETTRIIKDKIKINSSPFSNGARNAISSPNGNVTQELTESESEEEQEESMVIDDDKRKKRRSAKLSKLTQSQDTQDTQDIQDTTHAGLQRSEYRKDENSPDVEFEDSKSDEQTARMVYDDSPLTQLSESDDSQKLPHRSEHFSNLVKNLKNKENEKHILRQELKQSLSKEDVKFPNSVWARIENKYYPSLIKEELSCGIDLIFADQVVTLRPENIMSSLDIRIGDKIRILSSNIKSQNFVVTGLSKEKKRDGSGEVDEENIICMRGYDTVYVKSLNKNSKAIDGDEQKYKLSSVFMTSNQWKSRKSGIEIFEENENPLADLLGNISKPIRGRSSGENINIELIPRTPSKKNNNVLYKQSKFVYTSPTKKIPTPNSIASVSSNGSGSNNSGSNGDKIFSDSIFVLTNTNNSSKGISNDNSKSELTRLIQENGGLVLNNGFEEILIKLREPFLSFKLKHPYDKAGYKFAAVISNNYCRSEKYLQGLSLGWPILSESFIHDCIKVKDKRYLFEKWTSYLLPSGYSKKINIVKSYDIFNFKLKLNNFKLPLINQLDNNSNILKNHRILILNNDNMVKPKIVEFLFFALGAKSIDFCNDYKKILEKAREYLEMRQRDNNGSDEDEFFLVYNTKPLEMYNQLSNAYKSLNFISRTSRAKIPSSNNQRKMHNLINNGELVPANHPYDLSGLVLKIVGWEWIVQCVISAYCWEADATWTETLS</sequence>
<feature type="domain" description="BRCT" evidence="3">
    <location>
        <begin position="1007"/>
        <end position="1116"/>
    </location>
</feature>
<proteinExistence type="predicted"/>
<keyword evidence="5" id="KW-1185">Reference proteome</keyword>
<protein>
    <recommendedName>
        <fullName evidence="3">BRCT domain-containing protein</fullName>
    </recommendedName>
</protein>